<dbReference type="EMBL" id="JADKGY010000001">
    <property type="protein sequence ID" value="MBK9981299.1"/>
    <property type="molecule type" value="Genomic_DNA"/>
</dbReference>
<dbReference type="Pfam" id="PF18962">
    <property type="entry name" value="Por_Secre_tail"/>
    <property type="match status" value="1"/>
</dbReference>
<gene>
    <name evidence="3" type="ORF">IPP15_02550</name>
</gene>
<sequence>MKIIYSIMMVFILMASSQSVFGQTYHFSASSKPYVEISDGTPLVTDTWDDPELVIPIGFNFQYYGLTLTTLYLPSTFTLITLIDDPSTDIIGNIVLFGADLIDRGYISGTSLSPISYKTDGNAGHRVLTVQWKNAGFLGDLSNFGFSTDFINFQLKLYEEDGNIEFAYGPSTVTHPTEDYGANGPIIGLLESLDYINDINLGEIILLAGNPSNPTIVNAYQETHLNGSIPSGTSYIFSRNTTAVKDIVKEGSESFYFPNPARDYLTLKTELQHEVLPPVMVINNMGQIVSMDLSPEKIELTNLPTGIYQLRFQTSAGQVVQRILIQD</sequence>
<comment type="caution">
    <text evidence="3">The sequence shown here is derived from an EMBL/GenBank/DDBJ whole genome shotgun (WGS) entry which is preliminary data.</text>
</comment>
<evidence type="ECO:0000313" key="3">
    <source>
        <dbReference type="EMBL" id="MBK9981299.1"/>
    </source>
</evidence>
<evidence type="ECO:0000259" key="2">
    <source>
        <dbReference type="Pfam" id="PF18962"/>
    </source>
</evidence>
<proteinExistence type="predicted"/>
<evidence type="ECO:0000256" key="1">
    <source>
        <dbReference type="SAM" id="SignalP"/>
    </source>
</evidence>
<feature type="signal peptide" evidence="1">
    <location>
        <begin position="1"/>
        <end position="22"/>
    </location>
</feature>
<name>A0A9D7SSG5_9BACT</name>
<keyword evidence="1" id="KW-0732">Signal</keyword>
<organism evidence="3 4">
    <name type="scientific">Candidatus Opimibacter skivensis</name>
    <dbReference type="NCBI Taxonomy" id="2982028"/>
    <lineage>
        <taxon>Bacteria</taxon>
        <taxon>Pseudomonadati</taxon>
        <taxon>Bacteroidota</taxon>
        <taxon>Saprospiria</taxon>
        <taxon>Saprospirales</taxon>
        <taxon>Saprospiraceae</taxon>
        <taxon>Candidatus Opimibacter</taxon>
    </lineage>
</organism>
<dbReference type="AlphaFoldDB" id="A0A9D7SSG5"/>
<reference evidence="3 4" key="1">
    <citation type="submission" date="2020-10" db="EMBL/GenBank/DDBJ databases">
        <title>Connecting structure to function with the recovery of over 1000 high-quality activated sludge metagenome-assembled genomes encoding full-length rRNA genes using long-read sequencing.</title>
        <authorList>
            <person name="Singleton C.M."/>
            <person name="Petriglieri F."/>
            <person name="Kristensen J.M."/>
            <person name="Kirkegaard R.H."/>
            <person name="Michaelsen T.Y."/>
            <person name="Andersen M.H."/>
            <person name="Karst S.M."/>
            <person name="Dueholm M.S."/>
            <person name="Nielsen P.H."/>
            <person name="Albertsen M."/>
        </authorList>
    </citation>
    <scope>NUCLEOTIDE SEQUENCE [LARGE SCALE GENOMIC DNA]</scope>
    <source>
        <strain evidence="3">Ribe_18-Q3-R11-54_MAXAC.273</strain>
    </source>
</reference>
<accession>A0A9D7SSG5</accession>
<dbReference type="InterPro" id="IPR026444">
    <property type="entry name" value="Secre_tail"/>
</dbReference>
<dbReference type="Proteomes" id="UP000808337">
    <property type="component" value="Unassembled WGS sequence"/>
</dbReference>
<protein>
    <submittedName>
        <fullName evidence="3">T9SS type A sorting domain-containing protein</fullName>
    </submittedName>
</protein>
<feature type="chain" id="PRO_5039615331" evidence="1">
    <location>
        <begin position="23"/>
        <end position="327"/>
    </location>
</feature>
<evidence type="ECO:0000313" key="4">
    <source>
        <dbReference type="Proteomes" id="UP000808337"/>
    </source>
</evidence>
<feature type="domain" description="Secretion system C-terminal sorting" evidence="2">
    <location>
        <begin position="257"/>
        <end position="325"/>
    </location>
</feature>
<dbReference type="NCBIfam" id="TIGR04183">
    <property type="entry name" value="Por_Secre_tail"/>
    <property type="match status" value="1"/>
</dbReference>